<sequence>MIVTQYRVSSMKYIPVCLFVGLTLVGVRGDMEQYVRDLSESSSVVLFTKPGCPYCDQARKVLGRLPSRTLEVTLDTPEIQTALWNVTHSSTVPQIFIGGKFFGGYADLVVALANGQLFSQREPDTTPAPSSESPIPAERHIGLYKLIRSSEDAIRWISNKTTSSLNELFHVRNGNSSASSTEQPSPPQQTEKYQFLKWLKSAVRDPLAEDDSEESTTSGDSGGSEESFVFAHRTPDHGLAWGPPGKNESVGVTKDNTTLIDKVRYVLNVLYLDIRALTERCKSLIQAGLTKVFAKKDPFLMRQYASESIEKQLEDMEKNNGTQGHDVMFACDDTMKPVCGVDSDGHYTIFQNECKMVLLNYRYGTNFSVHDKDVCMRLFASSPDLFYQTPTTQQPIL</sequence>
<dbReference type="InterPro" id="IPR036249">
    <property type="entry name" value="Thioredoxin-like_sf"/>
</dbReference>
<name>A0A1B6K463_9HEMI</name>
<proteinExistence type="predicted"/>
<gene>
    <name evidence="6" type="ORF">g.39337</name>
</gene>
<dbReference type="Gene3D" id="3.30.60.30">
    <property type="match status" value="1"/>
</dbReference>
<dbReference type="PROSITE" id="PS00195">
    <property type="entry name" value="GLUTAREDOXIN_1"/>
    <property type="match status" value="1"/>
</dbReference>
<dbReference type="PANTHER" id="PTHR45694:SF18">
    <property type="entry name" value="GLUTAREDOXIN-1-RELATED"/>
    <property type="match status" value="1"/>
</dbReference>
<dbReference type="GO" id="GO:0015038">
    <property type="term" value="F:glutathione disulfide oxidoreductase activity"/>
    <property type="evidence" value="ECO:0007669"/>
    <property type="project" value="TreeGrafter"/>
</dbReference>
<evidence type="ECO:0000256" key="2">
    <source>
        <dbReference type="ARBA" id="ARBA00023157"/>
    </source>
</evidence>
<evidence type="ECO:0000313" key="6">
    <source>
        <dbReference type="EMBL" id="JAT06252.1"/>
    </source>
</evidence>
<dbReference type="GO" id="GO:0034599">
    <property type="term" value="P:cellular response to oxidative stress"/>
    <property type="evidence" value="ECO:0007669"/>
    <property type="project" value="TreeGrafter"/>
</dbReference>
<dbReference type="Gene3D" id="3.40.30.10">
    <property type="entry name" value="Glutaredoxin"/>
    <property type="match status" value="1"/>
</dbReference>
<organism evidence="6">
    <name type="scientific">Homalodisca liturata</name>
    <dbReference type="NCBI Taxonomy" id="320908"/>
    <lineage>
        <taxon>Eukaryota</taxon>
        <taxon>Metazoa</taxon>
        <taxon>Ecdysozoa</taxon>
        <taxon>Arthropoda</taxon>
        <taxon>Hexapoda</taxon>
        <taxon>Insecta</taxon>
        <taxon>Pterygota</taxon>
        <taxon>Neoptera</taxon>
        <taxon>Paraneoptera</taxon>
        <taxon>Hemiptera</taxon>
        <taxon>Auchenorrhyncha</taxon>
        <taxon>Membracoidea</taxon>
        <taxon>Cicadellidae</taxon>
        <taxon>Cicadellinae</taxon>
        <taxon>Proconiini</taxon>
        <taxon>Homalodisca</taxon>
    </lineage>
</organism>
<protein>
    <recommendedName>
        <fullName evidence="5">Glutaredoxin domain-containing protein</fullName>
    </recommendedName>
</protein>
<reference evidence="6" key="1">
    <citation type="submission" date="2015-11" db="EMBL/GenBank/DDBJ databases">
        <title>De novo transcriptome assembly of four potential Pierce s Disease insect vectors from Arizona vineyards.</title>
        <authorList>
            <person name="Tassone E.E."/>
        </authorList>
    </citation>
    <scope>NUCLEOTIDE SEQUENCE</scope>
</reference>
<dbReference type="SUPFAM" id="SSF52833">
    <property type="entry name" value="Thioredoxin-like"/>
    <property type="match status" value="1"/>
</dbReference>
<dbReference type="InterPro" id="IPR014025">
    <property type="entry name" value="Glutaredoxin_subgr"/>
</dbReference>
<dbReference type="AlphaFoldDB" id="A0A1B6K463"/>
<keyword evidence="3" id="KW-0676">Redox-active center</keyword>
<dbReference type="PRINTS" id="PR00160">
    <property type="entry name" value="GLUTAREDOXIN"/>
</dbReference>
<feature type="domain" description="Glutaredoxin" evidence="5">
    <location>
        <begin position="44"/>
        <end position="101"/>
    </location>
</feature>
<dbReference type="InterPro" id="IPR036058">
    <property type="entry name" value="Kazal_dom_sf"/>
</dbReference>
<feature type="compositionally biased region" description="Low complexity" evidence="4">
    <location>
        <begin position="215"/>
        <end position="227"/>
    </location>
</feature>
<evidence type="ECO:0000256" key="3">
    <source>
        <dbReference type="ARBA" id="ARBA00023284"/>
    </source>
</evidence>
<dbReference type="EMBL" id="GECU01001455">
    <property type="protein sequence ID" value="JAT06252.1"/>
    <property type="molecule type" value="Transcribed_RNA"/>
</dbReference>
<dbReference type="InterPro" id="IPR011767">
    <property type="entry name" value="GLR_AS"/>
</dbReference>
<evidence type="ECO:0000256" key="1">
    <source>
        <dbReference type="ARBA" id="ARBA00002549"/>
    </source>
</evidence>
<feature type="region of interest" description="Disordered" evidence="4">
    <location>
        <begin position="206"/>
        <end position="228"/>
    </location>
</feature>
<dbReference type="CDD" id="cd02066">
    <property type="entry name" value="GRX_family"/>
    <property type="match status" value="1"/>
</dbReference>
<keyword evidence="2" id="KW-1015">Disulfide bond</keyword>
<dbReference type="Pfam" id="PF00462">
    <property type="entry name" value="Glutaredoxin"/>
    <property type="match status" value="1"/>
</dbReference>
<evidence type="ECO:0000256" key="4">
    <source>
        <dbReference type="SAM" id="MobiDB-lite"/>
    </source>
</evidence>
<accession>A0A1B6K463</accession>
<dbReference type="InterPro" id="IPR002109">
    <property type="entry name" value="Glutaredoxin"/>
</dbReference>
<evidence type="ECO:0000259" key="5">
    <source>
        <dbReference type="Pfam" id="PF00462"/>
    </source>
</evidence>
<comment type="function">
    <text evidence="1">Has a glutathione-disulfide oxidoreductase activity in the presence of NADPH and glutathione reductase. Reduces low molecular weight disulfides and proteins.</text>
</comment>
<dbReference type="GO" id="GO:0005737">
    <property type="term" value="C:cytoplasm"/>
    <property type="evidence" value="ECO:0007669"/>
    <property type="project" value="TreeGrafter"/>
</dbReference>
<dbReference type="PROSITE" id="PS51354">
    <property type="entry name" value="GLUTAREDOXIN_2"/>
    <property type="match status" value="1"/>
</dbReference>
<dbReference type="SUPFAM" id="SSF100895">
    <property type="entry name" value="Kazal-type serine protease inhibitors"/>
    <property type="match status" value="1"/>
</dbReference>
<dbReference type="PANTHER" id="PTHR45694">
    <property type="entry name" value="GLUTAREDOXIN 2"/>
    <property type="match status" value="1"/>
</dbReference>